<dbReference type="EMBL" id="GFAC01005160">
    <property type="protein sequence ID" value="JAT94028.1"/>
    <property type="molecule type" value="mRNA"/>
</dbReference>
<dbReference type="AlphaFoldDB" id="A0A1E1X472"/>
<evidence type="ECO:0000259" key="1">
    <source>
        <dbReference type="Pfam" id="PF21789"/>
    </source>
</evidence>
<dbReference type="PANTHER" id="PTHR47577">
    <property type="entry name" value="THAP DOMAIN-CONTAINING PROTEIN 6"/>
    <property type="match status" value="1"/>
</dbReference>
<proteinExistence type="evidence at transcript level"/>
<sequence length="273" mass="30463">EYLTKEVGFKYLMTAKLSQDPVENLFGVVRQSSGCNDHPTPEQFLITVNCLSFYSLARPVDGASVEPLVLTALLDTGNTDLSNSTTLKDTIDSYISRGDLDSLEDAASQKGNGVPSEHKSLVQKRSDSRLIYHMAGYVARKFVKKTGCDACRTLLLVSNAEGRSDLHSGFTSFADTGGLLYPSKELFEFINYLESAFTGCFSMNQLHADSILDVLSLLRTRTKTIGCTVHEGEVKCKVVKFYIVTRLHFLIKGLNKSNDERRQRMKHLKVRRC</sequence>
<evidence type="ECO:0000313" key="2">
    <source>
        <dbReference type="EMBL" id="JAT94028.1"/>
    </source>
</evidence>
<protein>
    <submittedName>
        <fullName evidence="2">Putative p1 ap</fullName>
    </submittedName>
</protein>
<dbReference type="InterPro" id="IPR048367">
    <property type="entry name" value="TNP-like_RNaseH_C"/>
</dbReference>
<feature type="non-terminal residue" evidence="2">
    <location>
        <position position="273"/>
    </location>
</feature>
<dbReference type="PANTHER" id="PTHR47577:SF2">
    <property type="entry name" value="THAP DOMAIN CONTAINING 9"/>
    <property type="match status" value="1"/>
</dbReference>
<reference evidence="2" key="1">
    <citation type="journal article" date="2017" name="Front. Cell. Infect. Microbiol.">
        <title>The Distinct Transcriptional Response of the Midgut of Amblyomma sculptum and Amblyomma aureolatum Ticks to Rickettsia rickettsii Correlates to Their Differences in Susceptibility to Infection.</title>
        <authorList>
            <person name="Martins L.A."/>
            <person name="Galletti M.F.B.M."/>
            <person name="Ribeiro J.M."/>
            <person name="Fujita A."/>
            <person name="Costa F.B."/>
            <person name="Labruna M.B."/>
            <person name="Daffre S."/>
            <person name="Fogaca A.C."/>
        </authorList>
    </citation>
    <scope>NUCLEOTIDE SEQUENCE</scope>
</reference>
<name>A0A1E1X472_9ACAR</name>
<organism evidence="2">
    <name type="scientific">Amblyomma aureolatum</name>
    <dbReference type="NCBI Taxonomy" id="187763"/>
    <lineage>
        <taxon>Eukaryota</taxon>
        <taxon>Metazoa</taxon>
        <taxon>Ecdysozoa</taxon>
        <taxon>Arthropoda</taxon>
        <taxon>Chelicerata</taxon>
        <taxon>Arachnida</taxon>
        <taxon>Acari</taxon>
        <taxon>Parasitiformes</taxon>
        <taxon>Ixodida</taxon>
        <taxon>Ixodoidea</taxon>
        <taxon>Ixodidae</taxon>
        <taxon>Amblyomminae</taxon>
        <taxon>Amblyomma</taxon>
    </lineage>
</organism>
<feature type="domain" description="Transposable element P transposase-like RNase H C-terminal" evidence="1">
    <location>
        <begin position="16"/>
        <end position="44"/>
    </location>
</feature>
<feature type="non-terminal residue" evidence="2">
    <location>
        <position position="1"/>
    </location>
</feature>
<dbReference type="Pfam" id="PF21789">
    <property type="entry name" value="TNP-like_RNaseH_C"/>
    <property type="match status" value="1"/>
</dbReference>
<accession>A0A1E1X472</accession>